<dbReference type="PANTHER" id="PTHR36932:SF1">
    <property type="entry name" value="CAPSULAR POLYSACCHARIDE BIOSYNTHESIS PROTEIN"/>
    <property type="match status" value="1"/>
</dbReference>
<accession>A0AAU7MTM4</accession>
<dbReference type="RefSeq" id="WP_349351017.1">
    <property type="nucleotide sequence ID" value="NZ_CP157804.1"/>
</dbReference>
<dbReference type="InterPro" id="IPR042099">
    <property type="entry name" value="ANL_N_sf"/>
</dbReference>
<name>A0AAU7MTM4_9FLAO</name>
<proteinExistence type="predicted"/>
<dbReference type="InterPro" id="IPR053158">
    <property type="entry name" value="CapK_Type1_Caps_Biosynth"/>
</dbReference>
<dbReference type="KEGG" id="fld:ABNE31_09345"/>
<gene>
    <name evidence="1" type="ORF">ABNE31_09345</name>
</gene>
<sequence>MTKLLEQFRNAAFWLLDALKGGHVRKHYKEIQWVLENPQTERTKKIKEQNLQNLLKHATRTVPYYQYIPEDNFGLHDFPIIDKQTVRENFSNFRSDAHLDGYNHEVTTSGSTGKPFKILHNKNKRSRNTADTCFFANRAGFKLGSRLYYFRLWDKQYKKNQLLTQIQNIAAYSVDDFTDENLHKLVTELESDKSNKSILAYSSALGTVSKYIEDKLGRPLNCKFDSIISIAEALNPDIKQRARKYLGTEVVSRYSNSENGILAQQRVNWKSGNFEINWASYHIEILDLFEDKPAAPGENGRIVITDFFNYSMPIIRYDTGDVGIIEFDEESQAMVFTKIEGRKMDMFTNTKGEHISSHIIHHILQFNGIEQFQFVQEENGEYTIKLKVSSKYDRNDEGRIRSQYLEYFGENAIIHVEYVEDVPLLPSGKRKLVVNKAILGNGKAKAKANIETDRLEKQQVDA</sequence>
<dbReference type="PANTHER" id="PTHR36932">
    <property type="entry name" value="CAPSULAR POLYSACCHARIDE BIOSYNTHESIS PROTEIN"/>
    <property type="match status" value="1"/>
</dbReference>
<dbReference type="SUPFAM" id="SSF56801">
    <property type="entry name" value="Acetyl-CoA synthetase-like"/>
    <property type="match status" value="1"/>
</dbReference>
<reference evidence="1" key="1">
    <citation type="submission" date="2024-05" db="EMBL/GenBank/DDBJ databases">
        <title>Draft Genome Sequences of Flagellimonas sp. MMG031 and Marinobacter sp. MMG032 Isolated from the dinoflagellate Symbiodinium pilosum.</title>
        <authorList>
            <person name="Shikuma N.J."/>
            <person name="Farrell M.V."/>
        </authorList>
    </citation>
    <scope>NUCLEOTIDE SEQUENCE</scope>
    <source>
        <strain evidence="1">MMG031</strain>
    </source>
</reference>
<dbReference type="EMBL" id="CP157804">
    <property type="protein sequence ID" value="XBQ21806.1"/>
    <property type="molecule type" value="Genomic_DNA"/>
</dbReference>
<evidence type="ECO:0000313" key="1">
    <source>
        <dbReference type="EMBL" id="XBQ21806.1"/>
    </source>
</evidence>
<dbReference type="Gene3D" id="3.40.50.12780">
    <property type="entry name" value="N-terminal domain of ligase-like"/>
    <property type="match status" value="1"/>
</dbReference>
<dbReference type="AlphaFoldDB" id="A0AAU7MTM4"/>
<organism evidence="1">
    <name type="scientific">Flagellimonas sp. MMG031</name>
    <dbReference type="NCBI Taxonomy" id="3158549"/>
    <lineage>
        <taxon>Bacteria</taxon>
        <taxon>Pseudomonadati</taxon>
        <taxon>Bacteroidota</taxon>
        <taxon>Flavobacteriia</taxon>
        <taxon>Flavobacteriales</taxon>
        <taxon>Flavobacteriaceae</taxon>
        <taxon>Flagellimonas</taxon>
    </lineage>
</organism>
<protein>
    <submittedName>
        <fullName evidence="1">CoF synthetase</fullName>
    </submittedName>
</protein>